<dbReference type="AlphaFoldDB" id="A0A438N8X7"/>
<feature type="binding site" description="axial binding residue" evidence="5">
    <location>
        <position position="471"/>
    </location>
    <ligand>
        <name>heme</name>
        <dbReference type="ChEBI" id="CHEBI:30413"/>
    </ligand>
    <ligandPart>
        <name>Fe</name>
        <dbReference type="ChEBI" id="CHEBI:18248"/>
    </ligandPart>
</feature>
<gene>
    <name evidence="8" type="ORF">B0A52_04647</name>
</gene>
<proteinExistence type="inferred from homology"/>
<evidence type="ECO:0000256" key="1">
    <source>
        <dbReference type="ARBA" id="ARBA00001971"/>
    </source>
</evidence>
<sequence length="526" mass="60540">MVHPMMFADWYTAVLACGIKVLVYLVLFYREWHLVEKVLQDCLSIWVEFFLTRRKRILNRQTGKSIPTCPWKWPNGQGDVAKFLEGMENSEAWGRAYGGCYRIWSGTTPEIVISTPEQVKSAFQDSDKHSKATDNDSGYLMSQVLGKCLGLISGNDYTNLRNILSPFFTYQQSIVYLDRIQARTDEYLEGLLPHLAANDTEDLAEKCRIQIDPVNDFKFLPFLMVADVLYGRLSPDMEDQLLAMAPVRETLFQHVIAGGSSRFRISKWWPNTEANRLLKTFQQQWTVFNAQAYERAVEQGWSSEAVVVPLFQAAQRGAISWDHCHQTLDEMLFANLDVTMGALSWNLVHLADNPNVQSKLRTGLVQLSTEAEYQKYIQSSDTLLAACILESSRLRPLAAFTVPQAAPTDRLIDEYNIPARTNLVIDTYALNIKNEYWGADRDVYRPERFTALARSDLRYQFWRFGFGPRQCLGKYVADLILRTIMATMVRKFTLHIPMDESGCWKRDKETWISRPKIKLELKKLTE</sequence>
<dbReference type="CDD" id="cd20615">
    <property type="entry name" value="CYP_GliC-like"/>
    <property type="match status" value="1"/>
</dbReference>
<keyword evidence="5 6" id="KW-0349">Heme</keyword>
<dbReference type="GO" id="GO:0004497">
    <property type="term" value="F:monooxygenase activity"/>
    <property type="evidence" value="ECO:0007669"/>
    <property type="project" value="UniProtKB-KW"/>
</dbReference>
<evidence type="ECO:0000256" key="2">
    <source>
        <dbReference type="ARBA" id="ARBA00022723"/>
    </source>
</evidence>
<keyword evidence="7" id="KW-0472">Membrane</keyword>
<accession>A0A438N8X7</accession>
<evidence type="ECO:0000256" key="5">
    <source>
        <dbReference type="PIRSR" id="PIRSR602401-1"/>
    </source>
</evidence>
<reference evidence="8 9" key="1">
    <citation type="submission" date="2017-03" db="EMBL/GenBank/DDBJ databases">
        <title>Genomes of endolithic fungi from Antarctica.</title>
        <authorList>
            <person name="Coleine C."/>
            <person name="Masonjones S."/>
            <person name="Stajich J.E."/>
        </authorList>
    </citation>
    <scope>NUCLEOTIDE SEQUENCE [LARGE SCALE GENOMIC DNA]</scope>
    <source>
        <strain evidence="8 9">CCFEE 6314</strain>
    </source>
</reference>
<evidence type="ECO:0000256" key="7">
    <source>
        <dbReference type="SAM" id="Phobius"/>
    </source>
</evidence>
<dbReference type="GO" id="GO:0016705">
    <property type="term" value="F:oxidoreductase activity, acting on paired donors, with incorporation or reduction of molecular oxygen"/>
    <property type="evidence" value="ECO:0007669"/>
    <property type="project" value="InterPro"/>
</dbReference>
<dbReference type="InterPro" id="IPR001128">
    <property type="entry name" value="Cyt_P450"/>
</dbReference>
<dbReference type="GO" id="GO:0020037">
    <property type="term" value="F:heme binding"/>
    <property type="evidence" value="ECO:0007669"/>
    <property type="project" value="InterPro"/>
</dbReference>
<comment type="similarity">
    <text evidence="6">Belongs to the cytochrome P450 family.</text>
</comment>
<dbReference type="Proteomes" id="UP000288859">
    <property type="component" value="Unassembled WGS sequence"/>
</dbReference>
<comment type="caution">
    <text evidence="8">The sequence shown here is derived from an EMBL/GenBank/DDBJ whole genome shotgun (WGS) entry which is preliminary data.</text>
</comment>
<dbReference type="Pfam" id="PF00067">
    <property type="entry name" value="p450"/>
    <property type="match status" value="1"/>
</dbReference>
<dbReference type="PRINTS" id="PR00385">
    <property type="entry name" value="P450"/>
</dbReference>
<comment type="cofactor">
    <cofactor evidence="1 5">
        <name>heme</name>
        <dbReference type="ChEBI" id="CHEBI:30413"/>
    </cofactor>
</comment>
<dbReference type="InterPro" id="IPR017972">
    <property type="entry name" value="Cyt_P450_CS"/>
</dbReference>
<dbReference type="SUPFAM" id="SSF48264">
    <property type="entry name" value="Cytochrome P450"/>
    <property type="match status" value="1"/>
</dbReference>
<feature type="transmembrane region" description="Helical" evidence="7">
    <location>
        <begin position="7"/>
        <end position="29"/>
    </location>
</feature>
<evidence type="ECO:0000313" key="9">
    <source>
        <dbReference type="Proteomes" id="UP000288859"/>
    </source>
</evidence>
<evidence type="ECO:0000313" key="8">
    <source>
        <dbReference type="EMBL" id="RVX72049.1"/>
    </source>
</evidence>
<dbReference type="InterPro" id="IPR036396">
    <property type="entry name" value="Cyt_P450_sf"/>
</dbReference>
<dbReference type="GO" id="GO:0005506">
    <property type="term" value="F:iron ion binding"/>
    <property type="evidence" value="ECO:0007669"/>
    <property type="project" value="InterPro"/>
</dbReference>
<evidence type="ECO:0000256" key="3">
    <source>
        <dbReference type="ARBA" id="ARBA00023002"/>
    </source>
</evidence>
<name>A0A438N8X7_EXOME</name>
<dbReference type="GO" id="GO:0044550">
    <property type="term" value="P:secondary metabolite biosynthetic process"/>
    <property type="evidence" value="ECO:0007669"/>
    <property type="project" value="UniProtKB-ARBA"/>
</dbReference>
<dbReference type="InterPro" id="IPR050121">
    <property type="entry name" value="Cytochrome_P450_monoxygenase"/>
</dbReference>
<keyword evidence="4 5" id="KW-0408">Iron</keyword>
<organism evidence="8 9">
    <name type="scientific">Exophiala mesophila</name>
    <name type="common">Black yeast-like fungus</name>
    <dbReference type="NCBI Taxonomy" id="212818"/>
    <lineage>
        <taxon>Eukaryota</taxon>
        <taxon>Fungi</taxon>
        <taxon>Dikarya</taxon>
        <taxon>Ascomycota</taxon>
        <taxon>Pezizomycotina</taxon>
        <taxon>Eurotiomycetes</taxon>
        <taxon>Chaetothyriomycetidae</taxon>
        <taxon>Chaetothyriales</taxon>
        <taxon>Herpotrichiellaceae</taxon>
        <taxon>Exophiala</taxon>
    </lineage>
</organism>
<keyword evidence="2 5" id="KW-0479">Metal-binding</keyword>
<dbReference type="VEuPathDB" id="FungiDB:PV10_01060"/>
<keyword evidence="3 6" id="KW-0560">Oxidoreductase</keyword>
<dbReference type="PANTHER" id="PTHR24305:SF235">
    <property type="entry name" value="CYTOCHROME P450 MONOOXYGENASE APDB-RELATED"/>
    <property type="match status" value="1"/>
</dbReference>
<protein>
    <submittedName>
        <fullName evidence="8">Uncharacterized protein</fullName>
    </submittedName>
</protein>
<dbReference type="OrthoDB" id="2789670at2759"/>
<dbReference type="InterPro" id="IPR002401">
    <property type="entry name" value="Cyt_P450_E_grp-I"/>
</dbReference>
<dbReference type="PANTHER" id="PTHR24305">
    <property type="entry name" value="CYTOCHROME P450"/>
    <property type="match status" value="1"/>
</dbReference>
<keyword evidence="6" id="KW-0503">Monooxygenase</keyword>
<dbReference type="EMBL" id="NAJM01000014">
    <property type="protein sequence ID" value="RVX72049.1"/>
    <property type="molecule type" value="Genomic_DNA"/>
</dbReference>
<dbReference type="PROSITE" id="PS00086">
    <property type="entry name" value="CYTOCHROME_P450"/>
    <property type="match status" value="1"/>
</dbReference>
<keyword evidence="7" id="KW-0812">Transmembrane</keyword>
<evidence type="ECO:0000256" key="4">
    <source>
        <dbReference type="ARBA" id="ARBA00023004"/>
    </source>
</evidence>
<evidence type="ECO:0000256" key="6">
    <source>
        <dbReference type="RuleBase" id="RU000461"/>
    </source>
</evidence>
<keyword evidence="7" id="KW-1133">Transmembrane helix</keyword>
<dbReference type="PRINTS" id="PR00463">
    <property type="entry name" value="EP450I"/>
</dbReference>
<dbReference type="Gene3D" id="1.10.630.10">
    <property type="entry name" value="Cytochrome P450"/>
    <property type="match status" value="1"/>
</dbReference>